<dbReference type="AlphaFoldDB" id="A0A562KV82"/>
<keyword evidence="2" id="KW-0472">Membrane</keyword>
<keyword evidence="4" id="KW-1185">Reference proteome</keyword>
<evidence type="ECO:0000256" key="1">
    <source>
        <dbReference type="SAM" id="MobiDB-lite"/>
    </source>
</evidence>
<reference evidence="3 4" key="1">
    <citation type="journal article" date="2015" name="Stand. Genomic Sci.">
        <title>Genomic Encyclopedia of Bacterial and Archaeal Type Strains, Phase III: the genomes of soil and plant-associated and newly described type strains.</title>
        <authorList>
            <person name="Whitman W.B."/>
            <person name="Woyke T."/>
            <person name="Klenk H.P."/>
            <person name="Zhou Y."/>
            <person name="Lilburn T.G."/>
            <person name="Beck B.J."/>
            <person name="De Vos P."/>
            <person name="Vandamme P."/>
            <person name="Eisen J.A."/>
            <person name="Garrity G."/>
            <person name="Hugenholtz P."/>
            <person name="Kyrpides N.C."/>
        </authorList>
    </citation>
    <scope>NUCLEOTIDE SEQUENCE [LARGE SCALE GENOMIC DNA]</scope>
    <source>
        <strain evidence="3 4">CGMCC 1.10821</strain>
    </source>
</reference>
<feature type="compositionally biased region" description="Basic residues" evidence="1">
    <location>
        <begin position="106"/>
        <end position="120"/>
    </location>
</feature>
<name>A0A562KV82_9GAMM</name>
<keyword evidence="2" id="KW-1133">Transmembrane helix</keyword>
<evidence type="ECO:0000313" key="4">
    <source>
        <dbReference type="Proteomes" id="UP000315167"/>
    </source>
</evidence>
<evidence type="ECO:0000256" key="2">
    <source>
        <dbReference type="SAM" id="Phobius"/>
    </source>
</evidence>
<dbReference type="OrthoDB" id="6057745at2"/>
<accession>A0A562KV82</accession>
<protein>
    <submittedName>
        <fullName evidence="3">Uncharacterized protein</fullName>
    </submittedName>
</protein>
<dbReference type="EMBL" id="VLKN01000012">
    <property type="protein sequence ID" value="TWH99185.1"/>
    <property type="molecule type" value="Genomic_DNA"/>
</dbReference>
<dbReference type="RefSeq" id="WP_144900657.1">
    <property type="nucleotide sequence ID" value="NZ_VLKN01000012.1"/>
</dbReference>
<sequence length="120" mass="12850">MSKLESLSGRAMDLVETVGDGIRHAVPNHAMKWVETGAALAVLKAGSRATTSFVKRNPALTAAAVAGAGLLWYVARRKARQAQRNGATIEGTSRRVEAKRASRPAPARKRTTRSRAKVSE</sequence>
<feature type="transmembrane region" description="Helical" evidence="2">
    <location>
        <begin position="58"/>
        <end position="75"/>
    </location>
</feature>
<gene>
    <name evidence="3" type="ORF">IP90_03176</name>
</gene>
<feature type="region of interest" description="Disordered" evidence="1">
    <location>
        <begin position="80"/>
        <end position="120"/>
    </location>
</feature>
<evidence type="ECO:0000313" key="3">
    <source>
        <dbReference type="EMBL" id="TWH99185.1"/>
    </source>
</evidence>
<dbReference type="Proteomes" id="UP000315167">
    <property type="component" value="Unassembled WGS sequence"/>
</dbReference>
<organism evidence="3 4">
    <name type="scientific">Luteimonas cucumeris</name>
    <dbReference type="NCBI Taxonomy" id="985012"/>
    <lineage>
        <taxon>Bacteria</taxon>
        <taxon>Pseudomonadati</taxon>
        <taxon>Pseudomonadota</taxon>
        <taxon>Gammaproteobacteria</taxon>
        <taxon>Lysobacterales</taxon>
        <taxon>Lysobacteraceae</taxon>
        <taxon>Luteimonas</taxon>
    </lineage>
</organism>
<comment type="caution">
    <text evidence="3">The sequence shown here is derived from an EMBL/GenBank/DDBJ whole genome shotgun (WGS) entry which is preliminary data.</text>
</comment>
<proteinExistence type="predicted"/>
<keyword evidence="2" id="KW-0812">Transmembrane</keyword>